<evidence type="ECO:0000256" key="1">
    <source>
        <dbReference type="ARBA" id="ARBA00009986"/>
    </source>
</evidence>
<dbReference type="PROSITE" id="PS00687">
    <property type="entry name" value="ALDEHYDE_DEHYDR_GLU"/>
    <property type="match status" value="1"/>
</dbReference>
<gene>
    <name evidence="6" type="ORF">SAMN04489713_10777</name>
</gene>
<dbReference type="InParanoid" id="A0A1I5I2Q2"/>
<sequence length="486" mass="50904">MMTVPVREYPELFVGGRRVPPRDGRTVRVRNPATGAYVGSAALASPADIDGAVAAARSSFDAGIWAGEAPERRAGVLRAAADLLEKRAPELARSITAELGCPIWFSERAHVPNPIRHLRYYADLAERFGYDERRSDGANTSLVTQEPVGVVAAITPWNGPLSTPALKVAPALAAGCSVVLKPPPETPLTVQALADAFAEAGLPEGVLSVVPGDRDAGAHLVAHPGVDKIAFTGSSAAGKKIMAVAADRIARVTLELGGKSAAIICDDADMDAVVPALLPMALMVNGQACIAQTRVLVPRHRRAEIVDALAEALRGLRVGDPAEPETTIGPLVSERQRDRVAGYIAAGRSEGARVVAGGERLDLPGDLAGGWFVPPTLLAGVRNAMRVAQEEIFGPVIAVIEYDGDDEAVAVANESRYGLSGSVWSRDDGRALAIARRIRTGMVSLNGRPQAFGSPFGGYKESGVGREMGPEGFRAYLETKSIAVGA</sequence>
<dbReference type="AlphaFoldDB" id="A0A1I5I2Q2"/>
<feature type="domain" description="Aldehyde dehydrogenase" evidence="5">
    <location>
        <begin position="23"/>
        <end position="482"/>
    </location>
</feature>
<evidence type="ECO:0000256" key="4">
    <source>
        <dbReference type="RuleBase" id="RU003345"/>
    </source>
</evidence>
<evidence type="ECO:0000259" key="5">
    <source>
        <dbReference type="Pfam" id="PF00171"/>
    </source>
</evidence>
<dbReference type="GO" id="GO:0016620">
    <property type="term" value="F:oxidoreductase activity, acting on the aldehyde or oxo group of donors, NAD or NADP as acceptor"/>
    <property type="evidence" value="ECO:0007669"/>
    <property type="project" value="InterPro"/>
</dbReference>
<evidence type="ECO:0000313" key="7">
    <source>
        <dbReference type="Proteomes" id="UP000183413"/>
    </source>
</evidence>
<dbReference type="Proteomes" id="UP000183413">
    <property type="component" value="Unassembled WGS sequence"/>
</dbReference>
<comment type="similarity">
    <text evidence="1 4">Belongs to the aldehyde dehydrogenase family.</text>
</comment>
<dbReference type="EMBL" id="FOVH01000007">
    <property type="protein sequence ID" value="SFO54649.1"/>
    <property type="molecule type" value="Genomic_DNA"/>
</dbReference>
<dbReference type="InterPro" id="IPR016163">
    <property type="entry name" value="Ald_DH_C"/>
</dbReference>
<accession>A0A1I5I2Q2</accession>
<protein>
    <submittedName>
        <fullName evidence="6">Betaine-aldehyde dehydrogenase</fullName>
    </submittedName>
</protein>
<dbReference type="eggNOG" id="COG1012">
    <property type="taxonomic scope" value="Bacteria"/>
</dbReference>
<keyword evidence="2 4" id="KW-0560">Oxidoreductase</keyword>
<dbReference type="FunFam" id="3.40.605.10:FF:000007">
    <property type="entry name" value="NAD/NADP-dependent betaine aldehyde dehydrogenase"/>
    <property type="match status" value="1"/>
</dbReference>
<dbReference type="CDD" id="cd07139">
    <property type="entry name" value="ALDH_AldA-Rv0768"/>
    <property type="match status" value="1"/>
</dbReference>
<feature type="active site" evidence="3">
    <location>
        <position position="255"/>
    </location>
</feature>
<evidence type="ECO:0000256" key="2">
    <source>
        <dbReference type="ARBA" id="ARBA00023002"/>
    </source>
</evidence>
<proteinExistence type="inferred from homology"/>
<name>A0A1I5I2Q2_9ACTN</name>
<keyword evidence="7" id="KW-1185">Reference proteome</keyword>
<dbReference type="STRING" id="1993.SAMN04489713_10777"/>
<dbReference type="PANTHER" id="PTHR42804">
    <property type="entry name" value="ALDEHYDE DEHYDROGENASE"/>
    <property type="match status" value="1"/>
</dbReference>
<dbReference type="InterPro" id="IPR015590">
    <property type="entry name" value="Aldehyde_DH_dom"/>
</dbReference>
<reference evidence="6 7" key="1">
    <citation type="submission" date="2016-10" db="EMBL/GenBank/DDBJ databases">
        <authorList>
            <person name="de Groot N.N."/>
        </authorList>
    </citation>
    <scope>NUCLEOTIDE SEQUENCE [LARGE SCALE GENOMIC DNA]</scope>
    <source>
        <strain evidence="6 7">DSM 43067</strain>
    </source>
</reference>
<dbReference type="InterPro" id="IPR016162">
    <property type="entry name" value="Ald_DH_N"/>
</dbReference>
<dbReference type="RefSeq" id="WP_083597789.1">
    <property type="nucleotide sequence ID" value="NZ_FOVH01000007.1"/>
</dbReference>
<evidence type="ECO:0000256" key="3">
    <source>
        <dbReference type="PROSITE-ProRule" id="PRU10007"/>
    </source>
</evidence>
<evidence type="ECO:0000313" key="6">
    <source>
        <dbReference type="EMBL" id="SFO54649.1"/>
    </source>
</evidence>
<dbReference type="PANTHER" id="PTHR42804:SF1">
    <property type="entry name" value="ALDEHYDE DEHYDROGENASE-RELATED"/>
    <property type="match status" value="1"/>
</dbReference>
<organism evidence="6 7">
    <name type="scientific">Actinomadura madurae</name>
    <dbReference type="NCBI Taxonomy" id="1993"/>
    <lineage>
        <taxon>Bacteria</taxon>
        <taxon>Bacillati</taxon>
        <taxon>Actinomycetota</taxon>
        <taxon>Actinomycetes</taxon>
        <taxon>Streptosporangiales</taxon>
        <taxon>Thermomonosporaceae</taxon>
        <taxon>Actinomadura</taxon>
    </lineage>
</organism>
<dbReference type="InterPro" id="IPR029510">
    <property type="entry name" value="Ald_DH_CS_GLU"/>
</dbReference>
<dbReference type="Gene3D" id="3.40.309.10">
    <property type="entry name" value="Aldehyde Dehydrogenase, Chain A, domain 2"/>
    <property type="match status" value="1"/>
</dbReference>
<dbReference type="SUPFAM" id="SSF53720">
    <property type="entry name" value="ALDH-like"/>
    <property type="match status" value="1"/>
</dbReference>
<dbReference type="Pfam" id="PF00171">
    <property type="entry name" value="Aldedh"/>
    <property type="match status" value="1"/>
</dbReference>
<dbReference type="FunFam" id="3.40.309.10:FF:000009">
    <property type="entry name" value="Aldehyde dehydrogenase A"/>
    <property type="match status" value="1"/>
</dbReference>
<dbReference type="InterPro" id="IPR016161">
    <property type="entry name" value="Ald_DH/histidinol_DH"/>
</dbReference>
<dbReference type="Gene3D" id="3.40.605.10">
    <property type="entry name" value="Aldehyde Dehydrogenase, Chain A, domain 1"/>
    <property type="match status" value="1"/>
</dbReference>